<feature type="signal peptide" evidence="1">
    <location>
        <begin position="1"/>
        <end position="24"/>
    </location>
</feature>
<reference evidence="2 3" key="1">
    <citation type="submission" date="2020-03" db="EMBL/GenBank/DDBJ databases">
        <title>Tamlana sp. nov, isolated from XXX.</title>
        <authorList>
            <person name="Cao W.R."/>
        </authorList>
    </citation>
    <scope>NUCLEOTIDE SEQUENCE [LARGE SCALE GENOMIC DNA]</scope>
    <source>
        <strain evidence="2 3">HST1-43</strain>
    </source>
</reference>
<gene>
    <name evidence="2" type="ORF">HC176_09940</name>
</gene>
<dbReference type="RefSeq" id="WP_167918052.1">
    <property type="nucleotide sequence ID" value="NZ_JAAVJS010000012.1"/>
</dbReference>
<proteinExistence type="predicted"/>
<sequence length="180" mass="20040">MKTFSKIAFIICFSFAFNYSSIYAQNGAAQFSAKINGSDFVPTPEDGFSQIFAVLVKTPMFFQLSINGSTVIDNAAKSILVSIMDEKSFNTVGPNTVWDSKNNTGEDFPTGHYFEVHNDNEKEATTESTEDSYLKITAIDKVNKRVSGEFRFTASDGVNSYKITDGVFTNVSYKNLKKYK</sequence>
<evidence type="ECO:0000313" key="3">
    <source>
        <dbReference type="Proteomes" id="UP000760545"/>
    </source>
</evidence>
<evidence type="ECO:0000313" key="2">
    <source>
        <dbReference type="EMBL" id="NJX15810.1"/>
    </source>
</evidence>
<evidence type="ECO:0000256" key="1">
    <source>
        <dbReference type="SAM" id="SignalP"/>
    </source>
</evidence>
<protein>
    <submittedName>
        <fullName evidence="2">Uncharacterized protein</fullName>
    </submittedName>
</protein>
<comment type="caution">
    <text evidence="2">The sequence shown here is derived from an EMBL/GenBank/DDBJ whole genome shotgun (WGS) entry which is preliminary data.</text>
</comment>
<organism evidence="2 3">
    <name type="scientific">Tamlana crocina</name>
    <dbReference type="NCBI Taxonomy" id="393006"/>
    <lineage>
        <taxon>Bacteria</taxon>
        <taxon>Pseudomonadati</taxon>
        <taxon>Bacteroidota</taxon>
        <taxon>Flavobacteriia</taxon>
        <taxon>Flavobacteriales</taxon>
        <taxon>Flavobacteriaceae</taxon>
        <taxon>Tamlana</taxon>
    </lineage>
</organism>
<dbReference type="Proteomes" id="UP000760545">
    <property type="component" value="Unassembled WGS sequence"/>
</dbReference>
<keyword evidence="1" id="KW-0732">Signal</keyword>
<dbReference type="EMBL" id="JAAVJS010000012">
    <property type="protein sequence ID" value="NJX15810.1"/>
    <property type="molecule type" value="Genomic_DNA"/>
</dbReference>
<name>A0ABX1DBT0_9FLAO</name>
<accession>A0ABX1DBT0</accession>
<feature type="chain" id="PRO_5045342568" evidence="1">
    <location>
        <begin position="25"/>
        <end position="180"/>
    </location>
</feature>
<keyword evidence="3" id="KW-1185">Reference proteome</keyword>